<organism evidence="1 2">
    <name type="scientific">Mya arenaria</name>
    <name type="common">Soft-shell clam</name>
    <dbReference type="NCBI Taxonomy" id="6604"/>
    <lineage>
        <taxon>Eukaryota</taxon>
        <taxon>Metazoa</taxon>
        <taxon>Spiralia</taxon>
        <taxon>Lophotrochozoa</taxon>
        <taxon>Mollusca</taxon>
        <taxon>Bivalvia</taxon>
        <taxon>Autobranchia</taxon>
        <taxon>Heteroconchia</taxon>
        <taxon>Euheterodonta</taxon>
        <taxon>Imparidentia</taxon>
        <taxon>Neoheterodontei</taxon>
        <taxon>Myida</taxon>
        <taxon>Myoidea</taxon>
        <taxon>Myidae</taxon>
        <taxon>Mya</taxon>
    </lineage>
</organism>
<gene>
    <name evidence="1" type="ORF">MAR_032270</name>
</gene>
<sequence length="89" mass="10076">MTRYKSEKSGLAAMIMNRCKSEKSGLAAMIMTRVCGLDYPRDIVVLHSIPRDRLTPNLGNFSLKLETYLRVNAIPYQVEHVDTTFPITS</sequence>
<dbReference type="Proteomes" id="UP001164746">
    <property type="component" value="Chromosome 10"/>
</dbReference>
<evidence type="ECO:0000313" key="2">
    <source>
        <dbReference type="Proteomes" id="UP001164746"/>
    </source>
</evidence>
<accession>A0ABY7FA53</accession>
<reference evidence="1" key="1">
    <citation type="submission" date="2022-11" db="EMBL/GenBank/DDBJ databases">
        <title>Centuries of genome instability and evolution in soft-shell clam transmissible cancer (bioRxiv).</title>
        <authorList>
            <person name="Hart S.F.M."/>
            <person name="Yonemitsu M.A."/>
            <person name="Giersch R.M."/>
            <person name="Beal B.F."/>
            <person name="Arriagada G."/>
            <person name="Davis B.W."/>
            <person name="Ostrander E.A."/>
            <person name="Goff S.P."/>
            <person name="Metzger M.J."/>
        </authorList>
    </citation>
    <scope>NUCLEOTIDE SEQUENCE</scope>
    <source>
        <strain evidence="1">MELC-2E11</strain>
        <tissue evidence="1">Siphon/mantle</tissue>
    </source>
</reference>
<dbReference type="EMBL" id="CP111021">
    <property type="protein sequence ID" value="WAR17676.1"/>
    <property type="molecule type" value="Genomic_DNA"/>
</dbReference>
<keyword evidence="2" id="KW-1185">Reference proteome</keyword>
<name>A0ABY7FA53_MYAAR</name>
<protein>
    <submittedName>
        <fullName evidence="1">Uncharacterized protein</fullName>
    </submittedName>
</protein>
<proteinExistence type="predicted"/>
<evidence type="ECO:0000313" key="1">
    <source>
        <dbReference type="EMBL" id="WAR17676.1"/>
    </source>
</evidence>